<feature type="binding site" evidence="4">
    <location>
        <position position="129"/>
    </location>
    <ligand>
        <name>substrate</name>
    </ligand>
</feature>
<comment type="caution">
    <text evidence="7">The sequence shown here is derived from an EMBL/GenBank/DDBJ whole genome shotgun (WGS) entry which is preliminary data.</text>
</comment>
<dbReference type="PIRSF" id="PIRSF015582">
    <property type="entry name" value="Cit_lyase_B"/>
    <property type="match status" value="1"/>
</dbReference>
<evidence type="ECO:0000256" key="2">
    <source>
        <dbReference type="ARBA" id="ARBA00022723"/>
    </source>
</evidence>
<evidence type="ECO:0000313" key="8">
    <source>
        <dbReference type="Proteomes" id="UP000076567"/>
    </source>
</evidence>
<dbReference type="GO" id="GO:0003824">
    <property type="term" value="F:catalytic activity"/>
    <property type="evidence" value="ECO:0007669"/>
    <property type="project" value="InterPro"/>
</dbReference>
<evidence type="ECO:0000256" key="1">
    <source>
        <dbReference type="ARBA" id="ARBA00001946"/>
    </source>
</evidence>
<dbReference type="Pfam" id="PF03328">
    <property type="entry name" value="HpcH_HpaI"/>
    <property type="match status" value="1"/>
</dbReference>
<dbReference type="RefSeq" id="WP_066245306.1">
    <property type="nucleotide sequence ID" value="NZ_LRFC01000038.1"/>
</dbReference>
<feature type="binding site" evidence="4">
    <location>
        <position position="66"/>
    </location>
    <ligand>
        <name>substrate</name>
    </ligand>
</feature>
<evidence type="ECO:0000313" key="7">
    <source>
        <dbReference type="EMBL" id="KZE64189.1"/>
    </source>
</evidence>
<comment type="cofactor">
    <cofactor evidence="1">
        <name>Mg(2+)</name>
        <dbReference type="ChEBI" id="CHEBI:18420"/>
    </cofactor>
</comment>
<feature type="domain" description="HpcH/HpaI aldolase/citrate lyase" evidence="6">
    <location>
        <begin position="6"/>
        <end position="225"/>
    </location>
</feature>
<protein>
    <recommendedName>
        <fullName evidence="6">HpcH/HpaI aldolase/citrate lyase domain-containing protein</fullName>
    </recommendedName>
</protein>
<dbReference type="InterPro" id="IPR015813">
    <property type="entry name" value="Pyrv/PenolPyrv_kinase-like_dom"/>
</dbReference>
<proteinExistence type="predicted"/>
<dbReference type="InterPro" id="IPR011206">
    <property type="entry name" value="Citrate_lyase_beta/mcl1/mcl2"/>
</dbReference>
<evidence type="ECO:0000256" key="4">
    <source>
        <dbReference type="PIRSR" id="PIRSR015582-1"/>
    </source>
</evidence>
<dbReference type="GO" id="GO:0006107">
    <property type="term" value="P:oxaloacetate metabolic process"/>
    <property type="evidence" value="ECO:0007669"/>
    <property type="project" value="TreeGrafter"/>
</dbReference>
<keyword evidence="8" id="KW-1185">Reference proteome</keyword>
<sequence length="294" mass="32727">MNTHFRSYLFVPAASIKIMDKALNSEADSIIVDFEDAVALAEKEASRERAKSHLLSRQNEKTVFIRINDITTPFWKEDLEAAILAGVSGVIVPKAENAGNMQVICQTALYYLNKVNRTPDSFEVLALIETARGVHFAYEIASSHYLVKRLVFGSIDYSLDVNCELTPHGTELLFARSQIVNASKAAGIDSPVDAVYPDFQNEHGLKNEAERAKSLGFTAKLAIHPKQIPIIHDTYTPTQQEVESALEIVKAFEEAEQQNIASISVGGKLVDYPVYKKAKAQLQFLNREGEQKVW</sequence>
<dbReference type="InterPro" id="IPR040442">
    <property type="entry name" value="Pyrv_kinase-like_dom_sf"/>
</dbReference>
<evidence type="ECO:0000256" key="5">
    <source>
        <dbReference type="PIRSR" id="PIRSR015582-2"/>
    </source>
</evidence>
<evidence type="ECO:0000259" key="6">
    <source>
        <dbReference type="Pfam" id="PF03328"/>
    </source>
</evidence>
<dbReference type="OrthoDB" id="9786940at2"/>
<dbReference type="PANTHER" id="PTHR32308:SF0">
    <property type="entry name" value="HPCH_HPAI ALDOLASE_CITRATE LYASE DOMAIN-CONTAINING PROTEIN"/>
    <property type="match status" value="1"/>
</dbReference>
<dbReference type="InterPro" id="IPR005000">
    <property type="entry name" value="Aldolase/citrate-lyase_domain"/>
</dbReference>
<feature type="binding site" evidence="5">
    <location>
        <position position="156"/>
    </location>
    <ligand>
        <name>Mg(2+)</name>
        <dbReference type="ChEBI" id="CHEBI:18420"/>
    </ligand>
</feature>
<feature type="binding site" evidence="5">
    <location>
        <position position="129"/>
    </location>
    <ligand>
        <name>Mg(2+)</name>
        <dbReference type="ChEBI" id="CHEBI:18420"/>
    </ligand>
</feature>
<name>A0A161RS66_9BACL</name>
<keyword evidence="2 5" id="KW-0479">Metal-binding</keyword>
<dbReference type="PANTHER" id="PTHR32308">
    <property type="entry name" value="LYASE BETA SUBUNIT, PUTATIVE (AFU_ORTHOLOGUE AFUA_4G13030)-RELATED"/>
    <property type="match status" value="1"/>
</dbReference>
<evidence type="ECO:0000256" key="3">
    <source>
        <dbReference type="ARBA" id="ARBA00022842"/>
    </source>
</evidence>
<dbReference type="Gene3D" id="3.20.20.60">
    <property type="entry name" value="Phosphoenolpyruvate-binding domains"/>
    <property type="match status" value="1"/>
</dbReference>
<dbReference type="SUPFAM" id="SSF51621">
    <property type="entry name" value="Phosphoenolpyruvate/pyruvate domain"/>
    <property type="match status" value="1"/>
</dbReference>
<dbReference type="Proteomes" id="UP000076567">
    <property type="component" value="Unassembled WGS sequence"/>
</dbReference>
<dbReference type="EMBL" id="LRFC01000038">
    <property type="protein sequence ID" value="KZE64189.1"/>
    <property type="molecule type" value="Genomic_DNA"/>
</dbReference>
<dbReference type="GO" id="GO:0000287">
    <property type="term" value="F:magnesium ion binding"/>
    <property type="evidence" value="ECO:0007669"/>
    <property type="project" value="TreeGrafter"/>
</dbReference>
<organism evidence="7 8">
    <name type="scientific">Fictibacillus phosphorivorans</name>
    <dbReference type="NCBI Taxonomy" id="1221500"/>
    <lineage>
        <taxon>Bacteria</taxon>
        <taxon>Bacillati</taxon>
        <taxon>Bacillota</taxon>
        <taxon>Bacilli</taxon>
        <taxon>Bacillales</taxon>
        <taxon>Fictibacillaceae</taxon>
        <taxon>Fictibacillus</taxon>
    </lineage>
</organism>
<accession>A0A161RS66</accession>
<reference evidence="8" key="1">
    <citation type="submission" date="2016-01" db="EMBL/GenBank/DDBJ databases">
        <title>Draft genome of Chromobacterium sp. F49.</title>
        <authorList>
            <person name="Hong K.W."/>
        </authorList>
    </citation>
    <scope>NUCLEOTIDE SEQUENCE [LARGE SCALE GENOMIC DNA]</scope>
    <source>
        <strain evidence="8">P7IIIA</strain>
    </source>
</reference>
<dbReference type="AlphaFoldDB" id="A0A161RS66"/>
<gene>
    <name evidence="7" type="ORF">AWM68_13880</name>
</gene>
<keyword evidence="3 5" id="KW-0460">Magnesium</keyword>